<dbReference type="KEGG" id="taj:C1A40_00930"/>
<dbReference type="RefSeq" id="WP_102994252.1">
    <property type="nucleotide sequence ID" value="NZ_CP025938.1"/>
</dbReference>
<evidence type="ECO:0000259" key="1">
    <source>
        <dbReference type="Pfam" id="PF00534"/>
    </source>
</evidence>
<dbReference type="InterPro" id="IPR001296">
    <property type="entry name" value="Glyco_trans_1"/>
</dbReference>
<feature type="domain" description="Glycosyltransferase subfamily 4-like N-terminal" evidence="2">
    <location>
        <begin position="9"/>
        <end position="132"/>
    </location>
</feature>
<dbReference type="InterPro" id="IPR028098">
    <property type="entry name" value="Glyco_trans_4-like_N"/>
</dbReference>
<dbReference type="OrthoDB" id="1411429at2"/>
<organism evidence="3 4">
    <name type="scientific">Pseudotamlana carrageenivorans</name>
    <dbReference type="NCBI Taxonomy" id="2069432"/>
    <lineage>
        <taxon>Bacteria</taxon>
        <taxon>Pseudomonadati</taxon>
        <taxon>Bacteroidota</taxon>
        <taxon>Flavobacteriia</taxon>
        <taxon>Flavobacteriales</taxon>
        <taxon>Flavobacteriaceae</taxon>
        <taxon>Pseudotamlana</taxon>
    </lineage>
</organism>
<dbReference type="AlphaFoldDB" id="A0A2I7SE23"/>
<keyword evidence="4" id="KW-1185">Reference proteome</keyword>
<evidence type="ECO:0000313" key="3">
    <source>
        <dbReference type="EMBL" id="AUS04130.1"/>
    </source>
</evidence>
<sequence length="380" mass="43515">MKILMVAIPNHHFFQWVNQLKDSGFEVCWFDITDGGPPSNKISWVKQIKGWKLRWDYPFRTRIKKNYPNLYRFLQRFNEESVSKSFEATLKSFKPDVIHCFEMQLSGLPILSVLQRYKVPLIYSSWGSDMYHYCYLGMTNLEVSSFLERVNYLITDCNRDVSIAKNNGFKGEFLGVYPGNGGLSIQPQAIKPLDQRKIIMVKGYNNGVGQAIVVLKAMALLPQSYFKDYTLTIYSADKIVEDFIAKTPYFHKLKIKIYSRFSFVDNQVLLNIMGESVLHIASSISDGMPNALLEAMAMGSFPIQSNPGRVTEEVITHGKNGFLISDPLNAQALSLLIEIALNDVKLRQNAQEYNVKYMKAYYNRSVLKPQIVELYQSILA</sequence>
<dbReference type="PANTHER" id="PTHR12526:SF630">
    <property type="entry name" value="GLYCOSYLTRANSFERASE"/>
    <property type="match status" value="1"/>
</dbReference>
<dbReference type="Gene3D" id="3.40.50.2000">
    <property type="entry name" value="Glycogen Phosphorylase B"/>
    <property type="match status" value="2"/>
</dbReference>
<gene>
    <name evidence="3" type="ORF">C1A40_00930</name>
</gene>
<dbReference type="EMBL" id="CP025938">
    <property type="protein sequence ID" value="AUS04130.1"/>
    <property type="molecule type" value="Genomic_DNA"/>
</dbReference>
<feature type="domain" description="Glycosyl transferase family 1" evidence="1">
    <location>
        <begin position="191"/>
        <end position="354"/>
    </location>
</feature>
<reference evidence="4" key="1">
    <citation type="submission" date="2018-01" db="EMBL/GenBank/DDBJ databases">
        <title>Complete genome of Tamlana sp. UJ94.</title>
        <authorList>
            <person name="Jung J."/>
            <person name="Chung D."/>
            <person name="Bae S.S."/>
            <person name="Baek K."/>
        </authorList>
    </citation>
    <scope>NUCLEOTIDE SEQUENCE [LARGE SCALE GENOMIC DNA]</scope>
    <source>
        <strain evidence="4">UJ94</strain>
    </source>
</reference>
<evidence type="ECO:0000313" key="4">
    <source>
        <dbReference type="Proteomes" id="UP000236592"/>
    </source>
</evidence>
<evidence type="ECO:0000259" key="2">
    <source>
        <dbReference type="Pfam" id="PF13477"/>
    </source>
</evidence>
<dbReference type="Pfam" id="PF00534">
    <property type="entry name" value="Glycos_transf_1"/>
    <property type="match status" value="1"/>
</dbReference>
<dbReference type="Pfam" id="PF13477">
    <property type="entry name" value="Glyco_trans_4_2"/>
    <property type="match status" value="1"/>
</dbReference>
<protein>
    <submittedName>
        <fullName evidence="3">Glycosyl transferase family 1</fullName>
    </submittedName>
</protein>
<dbReference type="GO" id="GO:0016757">
    <property type="term" value="F:glycosyltransferase activity"/>
    <property type="evidence" value="ECO:0007669"/>
    <property type="project" value="InterPro"/>
</dbReference>
<dbReference type="PANTHER" id="PTHR12526">
    <property type="entry name" value="GLYCOSYLTRANSFERASE"/>
    <property type="match status" value="1"/>
</dbReference>
<accession>A0A2I7SE23</accession>
<keyword evidence="3" id="KW-0808">Transferase</keyword>
<name>A0A2I7SE23_9FLAO</name>
<proteinExistence type="predicted"/>
<dbReference type="Proteomes" id="UP000236592">
    <property type="component" value="Chromosome"/>
</dbReference>
<dbReference type="SUPFAM" id="SSF53756">
    <property type="entry name" value="UDP-Glycosyltransferase/glycogen phosphorylase"/>
    <property type="match status" value="1"/>
</dbReference>